<accession>A0A8E2ER95</accession>
<keyword evidence="7" id="KW-0378">Hydrolase</keyword>
<evidence type="ECO:0000256" key="8">
    <source>
        <dbReference type="ARBA" id="ARBA00022832"/>
    </source>
</evidence>
<evidence type="ECO:0000259" key="13">
    <source>
        <dbReference type="Pfam" id="PF02230"/>
    </source>
</evidence>
<gene>
    <name evidence="14" type="ORF">AOQ84DRAFT_326008</name>
</gene>
<keyword evidence="15" id="KW-1185">Reference proteome</keyword>
<comment type="catalytic activity">
    <reaction evidence="12">
        <text>S-hexadecanoyl-L-cysteinyl-[protein] + H2O = L-cysteinyl-[protein] + hexadecanoate + H(+)</text>
        <dbReference type="Rhea" id="RHEA:19233"/>
        <dbReference type="Rhea" id="RHEA-COMP:10131"/>
        <dbReference type="Rhea" id="RHEA-COMP:11032"/>
        <dbReference type="ChEBI" id="CHEBI:7896"/>
        <dbReference type="ChEBI" id="CHEBI:15377"/>
        <dbReference type="ChEBI" id="CHEBI:15378"/>
        <dbReference type="ChEBI" id="CHEBI:29950"/>
        <dbReference type="ChEBI" id="CHEBI:74151"/>
        <dbReference type="EC" id="3.1.2.22"/>
    </reaction>
</comment>
<protein>
    <recommendedName>
        <fullName evidence="4">Acyl-protein thioesterase 1</fullName>
        <ecNumber evidence="3">3.1.2.22</ecNumber>
    </recommendedName>
    <alternativeName>
        <fullName evidence="11">Palmitoyl-protein hydrolase</fullName>
    </alternativeName>
</protein>
<dbReference type="Pfam" id="PF02230">
    <property type="entry name" value="Abhydrolase_2"/>
    <property type="match status" value="1"/>
</dbReference>
<dbReference type="PANTHER" id="PTHR10655:SF17">
    <property type="entry name" value="LYSOPHOSPHOLIPASE-LIKE PROTEIN 1"/>
    <property type="match status" value="1"/>
</dbReference>
<dbReference type="EC" id="3.1.2.22" evidence="3"/>
<evidence type="ECO:0000256" key="4">
    <source>
        <dbReference type="ARBA" id="ARBA00014923"/>
    </source>
</evidence>
<dbReference type="Proteomes" id="UP000250140">
    <property type="component" value="Unassembled WGS sequence"/>
</dbReference>
<keyword evidence="6" id="KW-0963">Cytoplasm</keyword>
<evidence type="ECO:0000256" key="2">
    <source>
        <dbReference type="ARBA" id="ARBA00006499"/>
    </source>
</evidence>
<dbReference type="GO" id="GO:0005737">
    <property type="term" value="C:cytoplasm"/>
    <property type="evidence" value="ECO:0007669"/>
    <property type="project" value="UniProtKB-SubCell"/>
</dbReference>
<dbReference type="OrthoDB" id="2418081at2759"/>
<dbReference type="AlphaFoldDB" id="A0A8E2ER95"/>
<evidence type="ECO:0000256" key="11">
    <source>
        <dbReference type="ARBA" id="ARBA00031195"/>
    </source>
</evidence>
<evidence type="ECO:0000313" key="14">
    <source>
        <dbReference type="EMBL" id="OCL03385.1"/>
    </source>
</evidence>
<evidence type="ECO:0000313" key="15">
    <source>
        <dbReference type="Proteomes" id="UP000250140"/>
    </source>
</evidence>
<dbReference type="InterPro" id="IPR003140">
    <property type="entry name" value="PLipase/COase/thioEstase"/>
</dbReference>
<dbReference type="InterPro" id="IPR050565">
    <property type="entry name" value="LYPA1-2/EST-like"/>
</dbReference>
<comment type="subcellular location">
    <subcellularLocation>
        <location evidence="1">Cytoplasm</location>
    </subcellularLocation>
</comment>
<evidence type="ECO:0000256" key="10">
    <source>
        <dbReference type="ARBA" id="ARBA00029392"/>
    </source>
</evidence>
<dbReference type="EMBL" id="KV750746">
    <property type="protein sequence ID" value="OCL03385.1"/>
    <property type="molecule type" value="Genomic_DNA"/>
</dbReference>
<dbReference type="PANTHER" id="PTHR10655">
    <property type="entry name" value="LYSOPHOSPHOLIPASE-RELATED"/>
    <property type="match status" value="1"/>
</dbReference>
<keyword evidence="5" id="KW-0719">Serine esterase</keyword>
<dbReference type="SUPFAM" id="SSF53474">
    <property type="entry name" value="alpha/beta-Hydrolases"/>
    <property type="match status" value="1"/>
</dbReference>
<reference evidence="14 15" key="1">
    <citation type="journal article" date="2016" name="Nat. Commun.">
        <title>Ectomycorrhizal ecology is imprinted in the genome of the dominant symbiotic fungus Cenococcum geophilum.</title>
        <authorList>
            <consortium name="DOE Joint Genome Institute"/>
            <person name="Peter M."/>
            <person name="Kohler A."/>
            <person name="Ohm R.A."/>
            <person name="Kuo A."/>
            <person name="Krutzmann J."/>
            <person name="Morin E."/>
            <person name="Arend M."/>
            <person name="Barry K.W."/>
            <person name="Binder M."/>
            <person name="Choi C."/>
            <person name="Clum A."/>
            <person name="Copeland A."/>
            <person name="Grisel N."/>
            <person name="Haridas S."/>
            <person name="Kipfer T."/>
            <person name="LaButti K."/>
            <person name="Lindquist E."/>
            <person name="Lipzen A."/>
            <person name="Maire R."/>
            <person name="Meier B."/>
            <person name="Mihaltcheva S."/>
            <person name="Molinier V."/>
            <person name="Murat C."/>
            <person name="Poggeler S."/>
            <person name="Quandt C.A."/>
            <person name="Sperisen C."/>
            <person name="Tritt A."/>
            <person name="Tisserant E."/>
            <person name="Crous P.W."/>
            <person name="Henrissat B."/>
            <person name="Nehls U."/>
            <person name="Egli S."/>
            <person name="Spatafora J.W."/>
            <person name="Grigoriev I.V."/>
            <person name="Martin F.M."/>
        </authorList>
    </citation>
    <scope>NUCLEOTIDE SEQUENCE [LARGE SCALE GENOMIC DNA]</scope>
    <source>
        <strain evidence="14 15">CBS 207.34</strain>
    </source>
</reference>
<evidence type="ECO:0000256" key="1">
    <source>
        <dbReference type="ARBA" id="ARBA00004496"/>
    </source>
</evidence>
<keyword evidence="9" id="KW-0443">Lipid metabolism</keyword>
<proteinExistence type="inferred from homology"/>
<sequence>MTSPTAIIIPALKRHTATVIVGHGLGDSGAGWTFLAENWRLRSKFDEVSFIFPNAPFIPITCNLGMRMPGWYDIKSFDDLASREEDERGIMRSLSYFHSLIDTEISKGIPSNRIVIGGFSQGGAMSLISGITCPHKLGGIFGLSCYLLLQSKLKESVPANNPNKDTPVFMGHGDADAVVLHKWGKQSAEELQKGGWNVDFRTYKGLAHSATPEEIDDLEAYLNKQIPPLGDEKKPEESL</sequence>
<comment type="similarity">
    <text evidence="2">Belongs to the AB hydrolase superfamily. AB hydrolase 2 family.</text>
</comment>
<keyword evidence="8" id="KW-0276">Fatty acid metabolism</keyword>
<evidence type="ECO:0000256" key="9">
    <source>
        <dbReference type="ARBA" id="ARBA00023098"/>
    </source>
</evidence>
<dbReference type="Gene3D" id="3.40.50.1820">
    <property type="entry name" value="alpha/beta hydrolase"/>
    <property type="match status" value="1"/>
</dbReference>
<evidence type="ECO:0000256" key="7">
    <source>
        <dbReference type="ARBA" id="ARBA00022801"/>
    </source>
</evidence>
<feature type="domain" description="Phospholipase/carboxylesterase/thioesterase" evidence="13">
    <location>
        <begin position="6"/>
        <end position="225"/>
    </location>
</feature>
<dbReference type="GO" id="GO:0006631">
    <property type="term" value="P:fatty acid metabolic process"/>
    <property type="evidence" value="ECO:0007669"/>
    <property type="project" value="UniProtKB-KW"/>
</dbReference>
<dbReference type="GO" id="GO:0008474">
    <property type="term" value="F:palmitoyl-(protein) hydrolase activity"/>
    <property type="evidence" value="ECO:0007669"/>
    <property type="project" value="UniProtKB-EC"/>
</dbReference>
<comment type="function">
    <text evidence="10">Hydrolyzes fatty acids from S-acylated cysteine residues in proteins with a strong preference for palmitoylated G-alpha proteins over other acyl substrates. Mediates the deacylation of G-alpha proteins such as GPA1 in vivo, but has weak or no activity toward palmitoylated Ras proteins. Has weak lysophospholipase activity in vitro; however such activity may not exist in vivo.</text>
</comment>
<dbReference type="FunFam" id="3.40.50.1820:FF:000010">
    <property type="entry name" value="Acyl-protein thioesterase 2"/>
    <property type="match status" value="1"/>
</dbReference>
<evidence type="ECO:0000256" key="12">
    <source>
        <dbReference type="ARBA" id="ARBA00047337"/>
    </source>
</evidence>
<dbReference type="GO" id="GO:0052689">
    <property type="term" value="F:carboxylic ester hydrolase activity"/>
    <property type="evidence" value="ECO:0007669"/>
    <property type="project" value="UniProtKB-KW"/>
</dbReference>
<evidence type="ECO:0000256" key="5">
    <source>
        <dbReference type="ARBA" id="ARBA00022487"/>
    </source>
</evidence>
<dbReference type="InterPro" id="IPR029058">
    <property type="entry name" value="AB_hydrolase_fold"/>
</dbReference>
<evidence type="ECO:0000256" key="3">
    <source>
        <dbReference type="ARBA" id="ARBA00012423"/>
    </source>
</evidence>
<organism evidence="14 15">
    <name type="scientific">Glonium stellatum</name>
    <dbReference type="NCBI Taxonomy" id="574774"/>
    <lineage>
        <taxon>Eukaryota</taxon>
        <taxon>Fungi</taxon>
        <taxon>Dikarya</taxon>
        <taxon>Ascomycota</taxon>
        <taxon>Pezizomycotina</taxon>
        <taxon>Dothideomycetes</taxon>
        <taxon>Pleosporomycetidae</taxon>
        <taxon>Gloniales</taxon>
        <taxon>Gloniaceae</taxon>
        <taxon>Glonium</taxon>
    </lineage>
</organism>
<name>A0A8E2ER95_9PEZI</name>
<evidence type="ECO:0000256" key="6">
    <source>
        <dbReference type="ARBA" id="ARBA00022490"/>
    </source>
</evidence>